<keyword evidence="3" id="KW-0804">Transcription</keyword>
<dbReference type="InterPro" id="IPR009057">
    <property type="entry name" value="Homeodomain-like_sf"/>
</dbReference>
<protein>
    <submittedName>
        <fullName evidence="6">AraC family transcriptional regulator</fullName>
    </submittedName>
</protein>
<organism evidence="6 7">
    <name type="scientific">Ruthenibacterium lactatiformans</name>
    <dbReference type="NCBI Taxonomy" id="1550024"/>
    <lineage>
        <taxon>Bacteria</taxon>
        <taxon>Bacillati</taxon>
        <taxon>Bacillota</taxon>
        <taxon>Clostridia</taxon>
        <taxon>Eubacteriales</taxon>
        <taxon>Oscillospiraceae</taxon>
        <taxon>Ruthenibacterium</taxon>
    </lineage>
</organism>
<dbReference type="SUPFAM" id="SSF46689">
    <property type="entry name" value="Homeodomain-like"/>
    <property type="match status" value="1"/>
</dbReference>
<evidence type="ECO:0000256" key="2">
    <source>
        <dbReference type="ARBA" id="ARBA00023125"/>
    </source>
</evidence>
<keyword evidence="4" id="KW-0472">Membrane</keyword>
<sequence>MGKMFKRKSVLYTWCLSYGLLLLMMVVMCIMLGRNARNQLISEYKSITQTLQKQSNNAINDYFDELERCAYEISNDYLVNDFVSTPDPSGSKYYNLQPIQQSLSVYALQSGGEVSRYLYMDNIGRALSSDAIFRLHEFYASLGLEAAMSAGDFTTLLQDYHYNELYVFETGGKSEALMLTSVPLVGGTPKGTLVQVMNPETIAGMIQSNSAVEDSTTVLLDSDGSLLSATGDAAVAELLENADVSSAEDSEITLGGQLYWIQRERLPKAGWHLITVVPMSSIGAKSDWIIRRALPVMLAMVCMTAVLCLCFLYIQYKPLNRLRKELAGTAGHALSGNEYDQLLAAFTDAKSSRDQIQMLWENQRNELRQEFVQSCIEGDVVYDEKHLHQVLERLDAGFSGDWFGVVLLDAGGGAETLLDSGSEREALEDLLNHMAQGVRAYLLPRGRQWSILLNAATGSGIEQTVAELDALLKRAAREAGGDFLCAFSKPWRDFKNIHLAYLAANEALREQHEKAAGCQEQCGPTLQPAQVPRLSSEQEELLMRYIAAGNEEEAASVLQMILRHNWEEQELPVSMCRCLAYDLLCGILRCLGTMPEVWEQQREALRADLHLLRHAGTRDEIAQMLMATVLRSSAACEGFHTAAGAAREQPMERIMQCVNEHYRDLDFNVSRAAEYLGMSVPYLSNLFKQQTGIGLLNYISGLRVKYAKQCILERHISVAQAAHEAGFENINTFIRIFKKYEGTTPGSINS</sequence>
<name>A0A6I2U7D5_9FIRM</name>
<evidence type="ECO:0000259" key="5">
    <source>
        <dbReference type="PROSITE" id="PS01124"/>
    </source>
</evidence>
<accession>A0A6I2U7D5</accession>
<dbReference type="SMART" id="SM00342">
    <property type="entry name" value="HTH_ARAC"/>
    <property type="match status" value="1"/>
</dbReference>
<dbReference type="GO" id="GO:0003700">
    <property type="term" value="F:DNA-binding transcription factor activity"/>
    <property type="evidence" value="ECO:0007669"/>
    <property type="project" value="InterPro"/>
</dbReference>
<gene>
    <name evidence="6" type="ORF">FYJ76_02495</name>
</gene>
<dbReference type="InterPro" id="IPR018062">
    <property type="entry name" value="HTH_AraC-typ_CS"/>
</dbReference>
<dbReference type="PROSITE" id="PS01124">
    <property type="entry name" value="HTH_ARAC_FAMILY_2"/>
    <property type="match status" value="1"/>
</dbReference>
<keyword evidence="4" id="KW-0812">Transmembrane</keyword>
<dbReference type="InterPro" id="IPR018060">
    <property type="entry name" value="HTH_AraC"/>
</dbReference>
<evidence type="ECO:0000313" key="6">
    <source>
        <dbReference type="EMBL" id="MST90815.1"/>
    </source>
</evidence>
<dbReference type="AlphaFoldDB" id="A0A6I2U7D5"/>
<evidence type="ECO:0000256" key="4">
    <source>
        <dbReference type="SAM" id="Phobius"/>
    </source>
</evidence>
<feature type="domain" description="HTH araC/xylS-type" evidence="5">
    <location>
        <begin position="652"/>
        <end position="750"/>
    </location>
</feature>
<dbReference type="PANTHER" id="PTHR43280">
    <property type="entry name" value="ARAC-FAMILY TRANSCRIPTIONAL REGULATOR"/>
    <property type="match status" value="1"/>
</dbReference>
<evidence type="ECO:0000313" key="7">
    <source>
        <dbReference type="Proteomes" id="UP000431913"/>
    </source>
</evidence>
<feature type="transmembrane region" description="Helical" evidence="4">
    <location>
        <begin position="12"/>
        <end position="33"/>
    </location>
</feature>
<evidence type="ECO:0000256" key="3">
    <source>
        <dbReference type="ARBA" id="ARBA00023163"/>
    </source>
</evidence>
<reference evidence="6 7" key="1">
    <citation type="submission" date="2019-08" db="EMBL/GenBank/DDBJ databases">
        <title>In-depth cultivation of the pig gut microbiome towards novel bacterial diversity and tailored functional studies.</title>
        <authorList>
            <person name="Wylensek D."/>
            <person name="Hitch T.C.A."/>
            <person name="Clavel T."/>
        </authorList>
    </citation>
    <scope>NUCLEOTIDE SEQUENCE [LARGE SCALE GENOMIC DNA]</scope>
    <source>
        <strain evidence="6 7">WCA3-601-WT-6J</strain>
    </source>
</reference>
<dbReference type="Gene3D" id="1.10.10.60">
    <property type="entry name" value="Homeodomain-like"/>
    <property type="match status" value="2"/>
</dbReference>
<dbReference type="InterPro" id="IPR041522">
    <property type="entry name" value="CdaR_GGDEF"/>
</dbReference>
<dbReference type="Proteomes" id="UP000431913">
    <property type="component" value="Unassembled WGS sequence"/>
</dbReference>
<dbReference type="Pfam" id="PF17853">
    <property type="entry name" value="GGDEF_2"/>
    <property type="match status" value="1"/>
</dbReference>
<dbReference type="EMBL" id="VUNJ01000002">
    <property type="protein sequence ID" value="MST90815.1"/>
    <property type="molecule type" value="Genomic_DNA"/>
</dbReference>
<feature type="transmembrane region" description="Helical" evidence="4">
    <location>
        <begin position="293"/>
        <end position="314"/>
    </location>
</feature>
<comment type="caution">
    <text evidence="6">The sequence shown here is derived from an EMBL/GenBank/DDBJ whole genome shotgun (WGS) entry which is preliminary data.</text>
</comment>
<evidence type="ECO:0000256" key="1">
    <source>
        <dbReference type="ARBA" id="ARBA00023015"/>
    </source>
</evidence>
<keyword evidence="2" id="KW-0238">DNA-binding</keyword>
<dbReference type="PROSITE" id="PS00041">
    <property type="entry name" value="HTH_ARAC_FAMILY_1"/>
    <property type="match status" value="1"/>
</dbReference>
<dbReference type="PANTHER" id="PTHR43280:SF2">
    <property type="entry name" value="HTH-TYPE TRANSCRIPTIONAL REGULATOR EXSA"/>
    <property type="match status" value="1"/>
</dbReference>
<dbReference type="Pfam" id="PF12833">
    <property type="entry name" value="HTH_18"/>
    <property type="match status" value="1"/>
</dbReference>
<proteinExistence type="predicted"/>
<keyword evidence="1" id="KW-0805">Transcription regulation</keyword>
<keyword evidence="4" id="KW-1133">Transmembrane helix</keyword>
<dbReference type="GO" id="GO:0043565">
    <property type="term" value="F:sequence-specific DNA binding"/>
    <property type="evidence" value="ECO:0007669"/>
    <property type="project" value="InterPro"/>
</dbReference>